<gene>
    <name evidence="1" type="ORF">Lsan_3634</name>
</gene>
<sequence>MSIWQGAFFYFFMAKIHCHEKMEMNNNLACTLFNHKDLFVIINVSLNEIEDENIIYNPSKISSIRTTLRIDMLE</sequence>
<dbReference type="EMBL" id="LNYU01000091">
    <property type="protein sequence ID" value="KTD53224.1"/>
    <property type="molecule type" value="Genomic_DNA"/>
</dbReference>
<accession>A0A0W0Y8G5</accession>
<proteinExistence type="predicted"/>
<evidence type="ECO:0000313" key="1">
    <source>
        <dbReference type="EMBL" id="KTD53224.1"/>
    </source>
</evidence>
<organism evidence="1 2">
    <name type="scientific">Legionella santicrucis</name>
    <dbReference type="NCBI Taxonomy" id="45074"/>
    <lineage>
        <taxon>Bacteria</taxon>
        <taxon>Pseudomonadati</taxon>
        <taxon>Pseudomonadota</taxon>
        <taxon>Gammaproteobacteria</taxon>
        <taxon>Legionellales</taxon>
        <taxon>Legionellaceae</taxon>
        <taxon>Legionella</taxon>
    </lineage>
</organism>
<keyword evidence="2" id="KW-1185">Reference proteome</keyword>
<dbReference type="PATRIC" id="fig|45074.5.peg.3905"/>
<name>A0A0W0Y8G5_9GAMM</name>
<reference evidence="1 2" key="1">
    <citation type="submission" date="2015-11" db="EMBL/GenBank/DDBJ databases">
        <title>Genomic analysis of 38 Legionella species identifies large and diverse effector repertoires.</title>
        <authorList>
            <person name="Burstein D."/>
            <person name="Amaro F."/>
            <person name="Zusman T."/>
            <person name="Lifshitz Z."/>
            <person name="Cohen O."/>
            <person name="Gilbert J.A."/>
            <person name="Pupko T."/>
            <person name="Shuman H.A."/>
            <person name="Segal G."/>
        </authorList>
    </citation>
    <scope>NUCLEOTIDE SEQUENCE [LARGE SCALE GENOMIC DNA]</scope>
    <source>
        <strain evidence="1 2">SC-63-C7</strain>
    </source>
</reference>
<comment type="caution">
    <text evidence="1">The sequence shown here is derived from an EMBL/GenBank/DDBJ whole genome shotgun (WGS) entry which is preliminary data.</text>
</comment>
<dbReference type="AlphaFoldDB" id="A0A0W0Y8G5"/>
<protein>
    <submittedName>
        <fullName evidence="1">Uncharacterized protein</fullName>
    </submittedName>
</protein>
<evidence type="ECO:0000313" key="2">
    <source>
        <dbReference type="Proteomes" id="UP000054703"/>
    </source>
</evidence>
<dbReference type="STRING" id="45074.Lsan_3634"/>
<dbReference type="Proteomes" id="UP000054703">
    <property type="component" value="Unassembled WGS sequence"/>
</dbReference>